<name>A0A8X8XUC3_SALSN</name>
<dbReference type="AlphaFoldDB" id="A0A8X8XUC3"/>
<dbReference type="SUPFAM" id="SSF52743">
    <property type="entry name" value="Subtilisin-like"/>
    <property type="match status" value="1"/>
</dbReference>
<dbReference type="EMBL" id="PNBA02000007">
    <property type="protein sequence ID" value="KAG6418944.1"/>
    <property type="molecule type" value="Genomic_DNA"/>
</dbReference>
<reference evidence="3" key="2">
    <citation type="submission" date="2020-08" db="EMBL/GenBank/DDBJ databases">
        <title>Plant Genome Project.</title>
        <authorList>
            <person name="Zhang R.-G."/>
        </authorList>
    </citation>
    <scope>NUCLEOTIDE SEQUENCE</scope>
    <source>
        <strain evidence="3">Huo1</strain>
        <tissue evidence="3">Leaf</tissue>
    </source>
</reference>
<dbReference type="GO" id="GO:0004252">
    <property type="term" value="F:serine-type endopeptidase activity"/>
    <property type="evidence" value="ECO:0007669"/>
    <property type="project" value="InterPro"/>
</dbReference>
<proteinExistence type="inferred from homology"/>
<accession>A0A8X8XUC3</accession>
<evidence type="ECO:0000256" key="2">
    <source>
        <dbReference type="ARBA" id="ARBA00022729"/>
    </source>
</evidence>
<gene>
    <name evidence="3" type="ORF">SASPL_121151</name>
</gene>
<keyword evidence="4" id="KW-1185">Reference proteome</keyword>
<dbReference type="Proteomes" id="UP000298416">
    <property type="component" value="Unassembled WGS sequence"/>
</dbReference>
<dbReference type="GO" id="GO:0006508">
    <property type="term" value="P:proteolysis"/>
    <property type="evidence" value="ECO:0007669"/>
    <property type="project" value="InterPro"/>
</dbReference>
<evidence type="ECO:0000313" key="3">
    <source>
        <dbReference type="EMBL" id="KAG6418944.1"/>
    </source>
</evidence>
<comment type="caution">
    <text evidence="3">The sequence shown here is derived from an EMBL/GenBank/DDBJ whole genome shotgun (WGS) entry which is preliminary data.</text>
</comment>
<evidence type="ECO:0000256" key="1">
    <source>
        <dbReference type="ARBA" id="ARBA00011073"/>
    </source>
</evidence>
<comment type="similarity">
    <text evidence="1">Belongs to the peptidase S8 family.</text>
</comment>
<organism evidence="3">
    <name type="scientific">Salvia splendens</name>
    <name type="common">Scarlet sage</name>
    <dbReference type="NCBI Taxonomy" id="180675"/>
    <lineage>
        <taxon>Eukaryota</taxon>
        <taxon>Viridiplantae</taxon>
        <taxon>Streptophyta</taxon>
        <taxon>Embryophyta</taxon>
        <taxon>Tracheophyta</taxon>
        <taxon>Spermatophyta</taxon>
        <taxon>Magnoliopsida</taxon>
        <taxon>eudicotyledons</taxon>
        <taxon>Gunneridae</taxon>
        <taxon>Pentapetalae</taxon>
        <taxon>asterids</taxon>
        <taxon>lamiids</taxon>
        <taxon>Lamiales</taxon>
        <taxon>Lamiaceae</taxon>
        <taxon>Nepetoideae</taxon>
        <taxon>Mentheae</taxon>
        <taxon>Salviinae</taxon>
        <taxon>Salvia</taxon>
        <taxon>Salvia subgen. Calosphace</taxon>
        <taxon>core Calosphace</taxon>
    </lineage>
</organism>
<sequence length="209" mass="21921">MHNARDTEGHGSHTLSTAAGNMVAGANVFGIGNGTSKGGSPRPTRSMTAPASTPISWMLLTPPLVDVISLSVHRYMLLARRRQGNPRRRLGRELRPLSRHRCATVAASTIDRRLGANGMSLSESLPRTGFYPLISAADAAAANVSTDDAEITGSGASSLNSSDLNSIVAVGELEGSTLRLSSSLIAAAIPRSICPISKYHRIHLTLLSA</sequence>
<protein>
    <recommendedName>
        <fullName evidence="5">Peptidase S8/S53 domain-containing protein</fullName>
    </recommendedName>
</protein>
<reference evidence="3" key="1">
    <citation type="submission" date="2018-01" db="EMBL/GenBank/DDBJ databases">
        <authorList>
            <person name="Mao J.F."/>
        </authorList>
    </citation>
    <scope>NUCLEOTIDE SEQUENCE</scope>
    <source>
        <strain evidence="3">Huo1</strain>
        <tissue evidence="3">Leaf</tissue>
    </source>
</reference>
<dbReference type="PANTHER" id="PTHR10795">
    <property type="entry name" value="PROPROTEIN CONVERTASE SUBTILISIN/KEXIN"/>
    <property type="match status" value="1"/>
</dbReference>
<dbReference type="Gene3D" id="3.40.50.200">
    <property type="entry name" value="Peptidase S8/S53 domain"/>
    <property type="match status" value="1"/>
</dbReference>
<evidence type="ECO:0000313" key="4">
    <source>
        <dbReference type="Proteomes" id="UP000298416"/>
    </source>
</evidence>
<evidence type="ECO:0008006" key="5">
    <source>
        <dbReference type="Google" id="ProtNLM"/>
    </source>
</evidence>
<dbReference type="InterPro" id="IPR036852">
    <property type="entry name" value="Peptidase_S8/S53_dom_sf"/>
</dbReference>
<keyword evidence="2" id="KW-0732">Signal</keyword>
<dbReference type="InterPro" id="IPR045051">
    <property type="entry name" value="SBT"/>
</dbReference>